<dbReference type="GO" id="GO:0006886">
    <property type="term" value="P:intracellular protein transport"/>
    <property type="evidence" value="ECO:0007669"/>
    <property type="project" value="TreeGrafter"/>
</dbReference>
<dbReference type="Pfam" id="PF00804">
    <property type="entry name" value="Syntaxin"/>
    <property type="match status" value="1"/>
</dbReference>
<dbReference type="GO" id="GO:0000149">
    <property type="term" value="F:SNARE binding"/>
    <property type="evidence" value="ECO:0007669"/>
    <property type="project" value="TreeGrafter"/>
</dbReference>
<gene>
    <name evidence="8" type="ORF">AYI70_g7603</name>
</gene>
<dbReference type="PANTHER" id="PTHR19957:SF307">
    <property type="entry name" value="PROTEIN SSO1-RELATED"/>
    <property type="match status" value="1"/>
</dbReference>
<dbReference type="GO" id="GO:0048278">
    <property type="term" value="P:vesicle docking"/>
    <property type="evidence" value="ECO:0007669"/>
    <property type="project" value="TreeGrafter"/>
</dbReference>
<feature type="region of interest" description="Disordered" evidence="6">
    <location>
        <begin position="1"/>
        <end position="28"/>
    </location>
</feature>
<dbReference type="GO" id="GO:0031201">
    <property type="term" value="C:SNARE complex"/>
    <property type="evidence" value="ECO:0007669"/>
    <property type="project" value="TreeGrafter"/>
</dbReference>
<keyword evidence="4" id="KW-1133">Transmembrane helix</keyword>
<evidence type="ECO:0000313" key="8">
    <source>
        <dbReference type="EMBL" id="OMJ14913.1"/>
    </source>
</evidence>
<dbReference type="GO" id="GO:0006887">
    <property type="term" value="P:exocytosis"/>
    <property type="evidence" value="ECO:0007669"/>
    <property type="project" value="TreeGrafter"/>
</dbReference>
<reference evidence="8 9" key="1">
    <citation type="submission" date="2017-01" db="EMBL/GenBank/DDBJ databases">
        <authorList>
            <person name="Mah S.A."/>
            <person name="Swanson W.J."/>
            <person name="Moy G.W."/>
            <person name="Vacquier V.D."/>
        </authorList>
    </citation>
    <scope>NUCLEOTIDE SEQUENCE [LARGE SCALE GENOMIC DNA]</scope>
    <source>
        <strain evidence="8 9">GSMNP</strain>
    </source>
</reference>
<dbReference type="GO" id="GO:0005484">
    <property type="term" value="F:SNAP receptor activity"/>
    <property type="evidence" value="ECO:0007669"/>
    <property type="project" value="TreeGrafter"/>
</dbReference>
<dbReference type="GO" id="GO:0012505">
    <property type="term" value="C:endomembrane system"/>
    <property type="evidence" value="ECO:0007669"/>
    <property type="project" value="TreeGrafter"/>
</dbReference>
<dbReference type="PROSITE" id="PS50192">
    <property type="entry name" value="T_SNARE"/>
    <property type="match status" value="1"/>
</dbReference>
<dbReference type="PANTHER" id="PTHR19957">
    <property type="entry name" value="SYNTAXIN"/>
    <property type="match status" value="1"/>
</dbReference>
<dbReference type="AlphaFoldDB" id="A0A1R1XJZ5"/>
<dbReference type="SUPFAM" id="SSF47661">
    <property type="entry name" value="t-snare proteins"/>
    <property type="match status" value="1"/>
</dbReference>
<dbReference type="Gene3D" id="1.20.58.70">
    <property type="match status" value="1"/>
</dbReference>
<organism evidence="8 9">
    <name type="scientific">Smittium culicis</name>
    <dbReference type="NCBI Taxonomy" id="133412"/>
    <lineage>
        <taxon>Eukaryota</taxon>
        <taxon>Fungi</taxon>
        <taxon>Fungi incertae sedis</taxon>
        <taxon>Zoopagomycota</taxon>
        <taxon>Kickxellomycotina</taxon>
        <taxon>Harpellomycetes</taxon>
        <taxon>Harpellales</taxon>
        <taxon>Legeriomycetaceae</taxon>
        <taxon>Smittium</taxon>
    </lineage>
</organism>
<dbReference type="InterPro" id="IPR000727">
    <property type="entry name" value="T_SNARE_dom"/>
</dbReference>
<dbReference type="InterPro" id="IPR010989">
    <property type="entry name" value="SNARE"/>
</dbReference>
<feature type="domain" description="T-SNARE coiled-coil homology" evidence="7">
    <location>
        <begin position="199"/>
        <end position="261"/>
    </location>
</feature>
<protein>
    <submittedName>
        <fullName evidence="8">Protein SSO1</fullName>
    </submittedName>
</protein>
<accession>A0A1R1XJZ5</accession>
<dbReference type="SMART" id="SM00503">
    <property type="entry name" value="SynN"/>
    <property type="match status" value="1"/>
</dbReference>
<keyword evidence="9" id="KW-1185">Reference proteome</keyword>
<evidence type="ECO:0000313" key="9">
    <source>
        <dbReference type="Proteomes" id="UP000187283"/>
    </source>
</evidence>
<dbReference type="EMBL" id="LSSN01002855">
    <property type="protein sequence ID" value="OMJ14913.1"/>
    <property type="molecule type" value="Genomic_DNA"/>
</dbReference>
<comment type="similarity">
    <text evidence="2">Belongs to the syntaxin family.</text>
</comment>
<comment type="subcellular location">
    <subcellularLocation>
        <location evidence="1">Membrane</location>
        <topology evidence="1">Single-pass type IV membrane protein</topology>
    </subcellularLocation>
</comment>
<evidence type="ECO:0000256" key="3">
    <source>
        <dbReference type="ARBA" id="ARBA00022692"/>
    </source>
</evidence>
<dbReference type="GO" id="GO:0006906">
    <property type="term" value="P:vesicle fusion"/>
    <property type="evidence" value="ECO:0007669"/>
    <property type="project" value="TreeGrafter"/>
</dbReference>
<dbReference type="SMART" id="SM00397">
    <property type="entry name" value="t_SNARE"/>
    <property type="match status" value="1"/>
</dbReference>
<keyword evidence="3" id="KW-0812">Transmembrane</keyword>
<dbReference type="InterPro" id="IPR006011">
    <property type="entry name" value="Syntaxin_N"/>
</dbReference>
<feature type="compositionally biased region" description="Basic and acidic residues" evidence="6">
    <location>
        <begin position="9"/>
        <end position="28"/>
    </location>
</feature>
<comment type="caution">
    <text evidence="8">The sequence shown here is derived from an EMBL/GenBank/DDBJ whole genome shotgun (WGS) entry which is preliminary data.</text>
</comment>
<evidence type="ECO:0000256" key="1">
    <source>
        <dbReference type="ARBA" id="ARBA00004211"/>
    </source>
</evidence>
<dbReference type="GO" id="GO:0005886">
    <property type="term" value="C:plasma membrane"/>
    <property type="evidence" value="ECO:0007669"/>
    <property type="project" value="TreeGrafter"/>
</dbReference>
<name>A0A1R1XJZ5_9FUNG</name>
<evidence type="ECO:0000256" key="4">
    <source>
        <dbReference type="ARBA" id="ARBA00022989"/>
    </source>
</evidence>
<dbReference type="InterPro" id="IPR045242">
    <property type="entry name" value="Syntaxin"/>
</dbReference>
<evidence type="ECO:0000256" key="6">
    <source>
        <dbReference type="SAM" id="MobiDB-lite"/>
    </source>
</evidence>
<dbReference type="OrthoDB" id="10255013at2759"/>
<evidence type="ECO:0000256" key="5">
    <source>
        <dbReference type="ARBA" id="ARBA00023136"/>
    </source>
</evidence>
<evidence type="ECO:0000256" key="2">
    <source>
        <dbReference type="ARBA" id="ARBA00009063"/>
    </source>
</evidence>
<evidence type="ECO:0000259" key="7">
    <source>
        <dbReference type="PROSITE" id="PS50192"/>
    </source>
</evidence>
<proteinExistence type="inferred from homology"/>
<dbReference type="STRING" id="133412.A0A1R1XJZ5"/>
<keyword evidence="5" id="KW-0472">Membrane</keyword>
<sequence length="289" mass="32843">MGNSKPKKRNGEEIYDPEKTHSAVDISEKTQTSDAKFFEINDRIKQNISDAESLSRDISTLNEKILNSINDKAYKDISRELDGQNNEVKSLINQINSDLKRFKMAGEEIWLSKPQQVARLGRHQSLAKTFSVFIQHYQDQKRQFSEKNRQRLARQYLIVNPNATEEEVEQVISESNPQVFSSLILDSSKQKTKKARQVLNEVEQRHNDIIKTEKAITELSELFIQISSMINQQQGAIDSIESAVEEANVHIEVGAVEVDKAIVCGDIDSGPVFQGHQEVVNFLGDNKNE</sequence>
<dbReference type="Proteomes" id="UP000187283">
    <property type="component" value="Unassembled WGS sequence"/>
</dbReference>